<gene>
    <name evidence="1" type="ORF">P5673_026526</name>
</gene>
<evidence type="ECO:0000313" key="1">
    <source>
        <dbReference type="EMBL" id="KAK2552439.1"/>
    </source>
</evidence>
<comment type="caution">
    <text evidence="1">The sequence shown here is derived from an EMBL/GenBank/DDBJ whole genome shotgun (WGS) entry which is preliminary data.</text>
</comment>
<organism evidence="1 2">
    <name type="scientific">Acropora cervicornis</name>
    <name type="common">Staghorn coral</name>
    <dbReference type="NCBI Taxonomy" id="6130"/>
    <lineage>
        <taxon>Eukaryota</taxon>
        <taxon>Metazoa</taxon>
        <taxon>Cnidaria</taxon>
        <taxon>Anthozoa</taxon>
        <taxon>Hexacorallia</taxon>
        <taxon>Scleractinia</taxon>
        <taxon>Astrocoeniina</taxon>
        <taxon>Acroporidae</taxon>
        <taxon>Acropora</taxon>
    </lineage>
</organism>
<keyword evidence="2" id="KW-1185">Reference proteome</keyword>
<proteinExistence type="predicted"/>
<protein>
    <submittedName>
        <fullName evidence="1">Uncharacterized protein</fullName>
    </submittedName>
</protein>
<dbReference type="Proteomes" id="UP001249851">
    <property type="component" value="Unassembled WGS sequence"/>
</dbReference>
<dbReference type="AlphaFoldDB" id="A0AAD9UWD7"/>
<evidence type="ECO:0000313" key="2">
    <source>
        <dbReference type="Proteomes" id="UP001249851"/>
    </source>
</evidence>
<dbReference type="EMBL" id="JARQWQ010000087">
    <property type="protein sequence ID" value="KAK2552439.1"/>
    <property type="molecule type" value="Genomic_DNA"/>
</dbReference>
<accession>A0AAD9UWD7</accession>
<sequence>MSERKVLAQYGERRKALVVEKAFVETIKKEFEIDEEIIVQKFDHQWEAYVDINSMIEGVMENLGKKCFQERTKKPKYIACKRTKRKQNIIFCVHSFMKCDKNRYKIHNVTFQSLITRLKLCGNSKCELQ</sequence>
<reference evidence="1" key="1">
    <citation type="journal article" date="2023" name="G3 (Bethesda)">
        <title>Whole genome assembly and annotation of the endangered Caribbean coral Acropora cervicornis.</title>
        <authorList>
            <person name="Selwyn J.D."/>
            <person name="Vollmer S.V."/>
        </authorList>
    </citation>
    <scope>NUCLEOTIDE SEQUENCE</scope>
    <source>
        <strain evidence="1">K2</strain>
    </source>
</reference>
<reference evidence="1" key="2">
    <citation type="journal article" date="2023" name="Science">
        <title>Genomic signatures of disease resistance in endangered staghorn corals.</title>
        <authorList>
            <person name="Vollmer S.V."/>
            <person name="Selwyn J.D."/>
            <person name="Despard B.A."/>
            <person name="Roesel C.L."/>
        </authorList>
    </citation>
    <scope>NUCLEOTIDE SEQUENCE</scope>
    <source>
        <strain evidence="1">K2</strain>
    </source>
</reference>
<name>A0AAD9UWD7_ACRCE</name>